<dbReference type="InterPro" id="IPR001296">
    <property type="entry name" value="Glyco_trans_1"/>
</dbReference>
<protein>
    <submittedName>
        <fullName evidence="4">Glycosyltransferase involved in cell wall biosynthesis</fullName>
    </submittedName>
</protein>
<dbReference type="Pfam" id="PF00534">
    <property type="entry name" value="Glycos_transf_1"/>
    <property type="match status" value="1"/>
</dbReference>
<dbReference type="GO" id="GO:0009103">
    <property type="term" value="P:lipopolysaccharide biosynthetic process"/>
    <property type="evidence" value="ECO:0007669"/>
    <property type="project" value="TreeGrafter"/>
</dbReference>
<evidence type="ECO:0000259" key="3">
    <source>
        <dbReference type="Pfam" id="PF13439"/>
    </source>
</evidence>
<reference evidence="4 5" key="1">
    <citation type="submission" date="2019-07" db="EMBL/GenBank/DDBJ databases">
        <title>Genomic Encyclopedia of Type Strains, Phase IV (KMG-IV): sequencing the most valuable type-strain genomes for metagenomic binning, comparative biology and taxonomic classification.</title>
        <authorList>
            <person name="Goeker M."/>
        </authorList>
    </citation>
    <scope>NUCLEOTIDE SEQUENCE [LARGE SCALE GENOMIC DNA]</scope>
    <source>
        <strain evidence="4 5">DSM 18961</strain>
    </source>
</reference>
<dbReference type="GO" id="GO:0016757">
    <property type="term" value="F:glycosyltransferase activity"/>
    <property type="evidence" value="ECO:0007669"/>
    <property type="project" value="InterPro"/>
</dbReference>
<organism evidence="4 5">
    <name type="scientific">Tenacibaculum adriaticum</name>
    <dbReference type="NCBI Taxonomy" id="413713"/>
    <lineage>
        <taxon>Bacteria</taxon>
        <taxon>Pseudomonadati</taxon>
        <taxon>Bacteroidota</taxon>
        <taxon>Flavobacteriia</taxon>
        <taxon>Flavobacteriales</taxon>
        <taxon>Flavobacteriaceae</taxon>
        <taxon>Tenacibaculum</taxon>
    </lineage>
</organism>
<accession>A0A5S5DQK6</accession>
<keyword evidence="1 4" id="KW-0808">Transferase</keyword>
<dbReference type="Proteomes" id="UP000323136">
    <property type="component" value="Unassembled WGS sequence"/>
</dbReference>
<keyword evidence="5" id="KW-1185">Reference proteome</keyword>
<dbReference type="PANTHER" id="PTHR46401">
    <property type="entry name" value="GLYCOSYLTRANSFERASE WBBK-RELATED"/>
    <property type="match status" value="1"/>
</dbReference>
<sequence length="361" mass="41635">MFLCGWYPSRVLTNNGDFIQRHAQAVATKHKVSVLHIITDKNCKKKIEISIDRKKGVTTYIAYVKQTKNRLIKGYRFYLAFKRLMKLIGEIDLVHLNEIYPFGIFIFLLNKPYIISEHWTGYHQPQAKNLAKIHLFLSKIITRNATFICPVSNNLKQALEFLGLKGNYQIVPNVVDTHIFHPITKSKKTVFTILHISNMIDEHKNVSGLISAVSELNFPYQLILIGENSNQYKSLTKSLGLSKNVTFINHIPHNEVSKYIQQADVFTLFSNYENLPCVILESFACGIPVISTNVGGISEFFPETFGYLIKKNKRHELVEKLTLLYQKPIKNELEMHNYAKQHFSYKNIATDFSKLYEKTVS</sequence>
<evidence type="ECO:0000313" key="5">
    <source>
        <dbReference type="Proteomes" id="UP000323136"/>
    </source>
</evidence>
<dbReference type="EMBL" id="VNIA01000003">
    <property type="protein sequence ID" value="TYP98015.1"/>
    <property type="molecule type" value="Genomic_DNA"/>
</dbReference>
<name>A0A5S5DQK6_9FLAO</name>
<dbReference type="SUPFAM" id="SSF53756">
    <property type="entry name" value="UDP-Glycosyltransferase/glycogen phosphorylase"/>
    <property type="match status" value="1"/>
</dbReference>
<dbReference type="PANTHER" id="PTHR46401:SF2">
    <property type="entry name" value="GLYCOSYLTRANSFERASE WBBK-RELATED"/>
    <property type="match status" value="1"/>
</dbReference>
<evidence type="ECO:0000259" key="2">
    <source>
        <dbReference type="Pfam" id="PF00534"/>
    </source>
</evidence>
<comment type="caution">
    <text evidence="4">The sequence shown here is derived from an EMBL/GenBank/DDBJ whole genome shotgun (WGS) entry which is preliminary data.</text>
</comment>
<dbReference type="AlphaFoldDB" id="A0A5S5DQK6"/>
<dbReference type="InterPro" id="IPR028098">
    <property type="entry name" value="Glyco_trans_4-like_N"/>
</dbReference>
<feature type="domain" description="Glycosyltransferase subfamily 4-like N-terminal" evidence="3">
    <location>
        <begin position="30"/>
        <end position="177"/>
    </location>
</feature>
<dbReference type="CDD" id="cd03801">
    <property type="entry name" value="GT4_PimA-like"/>
    <property type="match status" value="1"/>
</dbReference>
<dbReference type="Gene3D" id="3.40.50.2000">
    <property type="entry name" value="Glycogen Phosphorylase B"/>
    <property type="match status" value="2"/>
</dbReference>
<feature type="domain" description="Glycosyl transferase family 1" evidence="2">
    <location>
        <begin position="183"/>
        <end position="341"/>
    </location>
</feature>
<proteinExistence type="predicted"/>
<gene>
    <name evidence="4" type="ORF">C7447_103183</name>
</gene>
<evidence type="ECO:0000256" key="1">
    <source>
        <dbReference type="ARBA" id="ARBA00022679"/>
    </source>
</evidence>
<dbReference type="Pfam" id="PF13439">
    <property type="entry name" value="Glyco_transf_4"/>
    <property type="match status" value="1"/>
</dbReference>
<evidence type="ECO:0000313" key="4">
    <source>
        <dbReference type="EMBL" id="TYP98015.1"/>
    </source>
</evidence>